<keyword evidence="1" id="KW-0472">Membrane</keyword>
<keyword evidence="1" id="KW-0812">Transmembrane</keyword>
<feature type="transmembrane region" description="Helical" evidence="1">
    <location>
        <begin position="53"/>
        <end position="72"/>
    </location>
</feature>
<sequence>MQLLNKGVIALTAAIVLSGLSFALTLWLSLSILEAMVALLSPRGMDWWQAGAGWWQAGAVLWSIGVITLVGYGSGIDRLIVESARLIAEVKKDEAARKGEENDLEH</sequence>
<keyword evidence="1" id="KW-1133">Transmembrane helix</keyword>
<accession>A0A218MAQ4</accession>
<evidence type="ECO:0000256" key="1">
    <source>
        <dbReference type="SAM" id="Phobius"/>
    </source>
</evidence>
<dbReference type="EMBL" id="KY296095">
    <property type="protein sequence ID" value="ASD54077.1"/>
    <property type="molecule type" value="Genomic_DNA"/>
</dbReference>
<evidence type="ECO:0008006" key="3">
    <source>
        <dbReference type="Google" id="ProtNLM"/>
    </source>
</evidence>
<protein>
    <recommendedName>
        <fullName evidence="3">Transmembrane protein</fullName>
    </recommendedName>
</protein>
<dbReference type="RefSeq" id="WP_074198648.1">
    <property type="nucleotide sequence ID" value="NZ_CP077974.1"/>
</dbReference>
<keyword evidence="2" id="KW-0614">Plasmid</keyword>
<evidence type="ECO:0000313" key="2">
    <source>
        <dbReference type="EMBL" id="ASD54077.1"/>
    </source>
</evidence>
<organism evidence="2">
    <name type="scientific">Pseudomonas aeruginosa</name>
    <dbReference type="NCBI Taxonomy" id="287"/>
    <lineage>
        <taxon>Bacteria</taxon>
        <taxon>Pseudomonadati</taxon>
        <taxon>Pseudomonadota</taxon>
        <taxon>Gammaproteobacteria</taxon>
        <taxon>Pseudomonadales</taxon>
        <taxon>Pseudomonadaceae</taxon>
        <taxon>Pseudomonas</taxon>
    </lineage>
</organism>
<geneLocation type="plasmid" evidence="2">
    <name>p14057A</name>
</geneLocation>
<feature type="transmembrane region" description="Helical" evidence="1">
    <location>
        <begin position="7"/>
        <end position="33"/>
    </location>
</feature>
<proteinExistence type="predicted"/>
<reference evidence="2" key="1">
    <citation type="journal article" date="2018" name="Virulence">
        <title>Coexistence of two novel resistance plasmids, blaKPC-2-carrying p14057A and tetA(A) -carrying p14057B, in Pseudomonas aeruginosa.</title>
        <authorList>
            <person name="Shi L."/>
            <person name="Liang Q."/>
            <person name="Feng J."/>
            <person name="Zhan Z."/>
            <person name="Zhao Y."/>
            <person name="Yang W."/>
            <person name="Yang H."/>
            <person name="Chen Y."/>
            <person name="Huang M."/>
            <person name="Tong Y."/>
            <person name="Li X."/>
            <person name="Yin Z."/>
            <person name="Wang J."/>
            <person name="Zhou D."/>
        </authorList>
    </citation>
    <scope>NUCLEOTIDE SEQUENCE</scope>
    <source>
        <plasmid evidence="2">p14057A</plasmid>
    </source>
</reference>
<name>A0A218MAQ4_PSEAI</name>
<dbReference type="AlphaFoldDB" id="A0A218MAQ4"/>